<accession>A0A4V2YPR3</accession>
<reference evidence="1 2" key="1">
    <citation type="submission" date="2019-03" db="EMBL/GenBank/DDBJ databases">
        <title>Draft genome sequences of novel Actinobacteria.</title>
        <authorList>
            <person name="Sahin N."/>
            <person name="Ay H."/>
            <person name="Saygin H."/>
        </authorList>
    </citation>
    <scope>NUCLEOTIDE SEQUENCE [LARGE SCALE GENOMIC DNA]</scope>
    <source>
        <strain evidence="1 2">JCM 13523</strain>
    </source>
</reference>
<dbReference type="GO" id="GO:0016740">
    <property type="term" value="F:transferase activity"/>
    <property type="evidence" value="ECO:0007669"/>
    <property type="project" value="UniProtKB-KW"/>
</dbReference>
<dbReference type="RefSeq" id="WP_132168135.1">
    <property type="nucleotide sequence ID" value="NZ_SMKX01000039.1"/>
</dbReference>
<keyword evidence="1" id="KW-0808">Transferase</keyword>
<name>A0A4V2YPR3_9ACTN</name>
<dbReference type="CDD" id="cd05403">
    <property type="entry name" value="NT_KNTase_like"/>
    <property type="match status" value="1"/>
</dbReference>
<dbReference type="EMBL" id="SMKX01000039">
    <property type="protein sequence ID" value="TDD59187.1"/>
    <property type="molecule type" value="Genomic_DNA"/>
</dbReference>
<dbReference type="OrthoDB" id="43980at2"/>
<comment type="caution">
    <text evidence="1">The sequence shown here is derived from an EMBL/GenBank/DDBJ whole genome shotgun (WGS) entry which is preliminary data.</text>
</comment>
<dbReference type="SUPFAM" id="SSF81301">
    <property type="entry name" value="Nucleotidyltransferase"/>
    <property type="match status" value="1"/>
</dbReference>
<dbReference type="AlphaFoldDB" id="A0A4V2YPR3"/>
<organism evidence="1 2">
    <name type="scientific">Kribbella antibiotica</name>
    <dbReference type="NCBI Taxonomy" id="190195"/>
    <lineage>
        <taxon>Bacteria</taxon>
        <taxon>Bacillati</taxon>
        <taxon>Actinomycetota</taxon>
        <taxon>Actinomycetes</taxon>
        <taxon>Propionibacteriales</taxon>
        <taxon>Kribbellaceae</taxon>
        <taxon>Kribbella</taxon>
    </lineage>
</organism>
<proteinExistence type="predicted"/>
<gene>
    <name evidence="1" type="ORF">E1263_16185</name>
</gene>
<dbReference type="Proteomes" id="UP000295124">
    <property type="component" value="Unassembled WGS sequence"/>
</dbReference>
<protein>
    <submittedName>
        <fullName evidence="1">Nucleotidyltransferase domain-containing protein</fullName>
    </submittedName>
</protein>
<sequence length="236" mass="25607">MSRDDPIGDATAVVAEFYPQARWALLSGSVLTSSRTTGSDLDIVVLLPDGDPQAPCRESRRFRGWPVELFVYDEKSLDHYLAELPSRRPVLTRMVATGVQLMGDAAHADRLQARCAQVLAAGPAALTDAERDALRYKLTDLLDDLTHTADPGERTVIATTAWTVAAEQALAFNRRWTGGGKWLLRELRALDPELAERWLSAHGDPAAIADFSQHVLDQAGGPLFAGYRAAGSAGSR</sequence>
<evidence type="ECO:0000313" key="1">
    <source>
        <dbReference type="EMBL" id="TDD59187.1"/>
    </source>
</evidence>
<dbReference type="Gene3D" id="3.30.460.10">
    <property type="entry name" value="Beta Polymerase, domain 2"/>
    <property type="match status" value="1"/>
</dbReference>
<keyword evidence="2" id="KW-1185">Reference proteome</keyword>
<dbReference type="InterPro" id="IPR043519">
    <property type="entry name" value="NT_sf"/>
</dbReference>
<evidence type="ECO:0000313" key="2">
    <source>
        <dbReference type="Proteomes" id="UP000295124"/>
    </source>
</evidence>